<dbReference type="Pfam" id="PF11457">
    <property type="entry name" value="DUF3021"/>
    <property type="match status" value="1"/>
</dbReference>
<keyword evidence="1" id="KW-0472">Membrane</keyword>
<dbReference type="EMBL" id="JBHSTE010000004">
    <property type="protein sequence ID" value="MFC6333528.1"/>
    <property type="molecule type" value="Genomic_DNA"/>
</dbReference>
<keyword evidence="3" id="KW-1185">Reference proteome</keyword>
<keyword evidence="1" id="KW-0812">Transmembrane</keyword>
<evidence type="ECO:0000313" key="3">
    <source>
        <dbReference type="Proteomes" id="UP001596233"/>
    </source>
</evidence>
<evidence type="ECO:0000256" key="1">
    <source>
        <dbReference type="SAM" id="Phobius"/>
    </source>
</evidence>
<dbReference type="InterPro" id="IPR021560">
    <property type="entry name" value="DUF3021"/>
</dbReference>
<gene>
    <name evidence="2" type="ORF">ACFP56_12935</name>
</gene>
<reference evidence="3" key="1">
    <citation type="journal article" date="2019" name="Int. J. Syst. Evol. Microbiol.">
        <title>The Global Catalogue of Microorganisms (GCM) 10K type strain sequencing project: providing services to taxonomists for standard genome sequencing and annotation.</title>
        <authorList>
            <consortium name="The Broad Institute Genomics Platform"/>
            <consortium name="The Broad Institute Genome Sequencing Center for Infectious Disease"/>
            <person name="Wu L."/>
            <person name="Ma J."/>
        </authorList>
    </citation>
    <scope>NUCLEOTIDE SEQUENCE [LARGE SCALE GENOMIC DNA]</scope>
    <source>
        <strain evidence="3">PCU 280</strain>
    </source>
</reference>
<feature type="transmembrane region" description="Helical" evidence="1">
    <location>
        <begin position="103"/>
        <end position="125"/>
    </location>
</feature>
<protein>
    <submittedName>
        <fullName evidence="2">DUF3021 domain-containing protein</fullName>
    </submittedName>
</protein>
<evidence type="ECO:0000313" key="2">
    <source>
        <dbReference type="EMBL" id="MFC6333528.1"/>
    </source>
</evidence>
<dbReference type="RefSeq" id="WP_379235091.1">
    <property type="nucleotide sequence ID" value="NZ_JBHSTE010000004.1"/>
</dbReference>
<name>A0ABW1V6E4_9BACL</name>
<keyword evidence="1" id="KW-1133">Transmembrane helix</keyword>
<feature type="transmembrane region" description="Helical" evidence="1">
    <location>
        <begin position="12"/>
        <end position="33"/>
    </location>
</feature>
<sequence length="138" mass="15951">MEIKARDVIARIMNGFGFAAIFTLIALTILLVNKVDPPLNEIWKSMLGSMIMGAFYGAASYLFQIVSWSPLKQVVIHFSLSVLLFLPIGLWTGWLPFEWKPLLIGLVLFAVMYSLFWCAYSYYYWRLTKEMNDSIHKK</sequence>
<accession>A0ABW1V6E4</accession>
<proteinExistence type="predicted"/>
<organism evidence="2 3">
    <name type="scientific">Paenibacillus septentrionalis</name>
    <dbReference type="NCBI Taxonomy" id="429342"/>
    <lineage>
        <taxon>Bacteria</taxon>
        <taxon>Bacillati</taxon>
        <taxon>Bacillota</taxon>
        <taxon>Bacilli</taxon>
        <taxon>Bacillales</taxon>
        <taxon>Paenibacillaceae</taxon>
        <taxon>Paenibacillus</taxon>
    </lineage>
</organism>
<comment type="caution">
    <text evidence="2">The sequence shown here is derived from an EMBL/GenBank/DDBJ whole genome shotgun (WGS) entry which is preliminary data.</text>
</comment>
<dbReference type="Proteomes" id="UP001596233">
    <property type="component" value="Unassembled WGS sequence"/>
</dbReference>
<feature type="transmembrane region" description="Helical" evidence="1">
    <location>
        <begin position="75"/>
        <end position="97"/>
    </location>
</feature>
<feature type="transmembrane region" description="Helical" evidence="1">
    <location>
        <begin position="45"/>
        <end position="63"/>
    </location>
</feature>